<reference evidence="14" key="2">
    <citation type="journal article" date="2021" name="PeerJ">
        <title>Extensive microbial diversity within the chicken gut microbiome revealed by metagenomics and culture.</title>
        <authorList>
            <person name="Gilroy R."/>
            <person name="Ravi A."/>
            <person name="Getino M."/>
            <person name="Pursley I."/>
            <person name="Horton D.L."/>
            <person name="Alikhan N.F."/>
            <person name="Baker D."/>
            <person name="Gharbi K."/>
            <person name="Hall N."/>
            <person name="Watson M."/>
            <person name="Adriaenssens E.M."/>
            <person name="Foster-Nyarko E."/>
            <person name="Jarju S."/>
            <person name="Secka A."/>
            <person name="Antonio M."/>
            <person name="Oren A."/>
            <person name="Chaudhuri R.R."/>
            <person name="La Ragione R."/>
            <person name="Hildebrand F."/>
            <person name="Pallen M.J."/>
        </authorList>
    </citation>
    <scope>NUCLEOTIDE SEQUENCE</scope>
    <source>
        <strain evidence="14">ChiHcec3-11533</strain>
    </source>
</reference>
<dbReference type="EC" id="2.4.1.1" evidence="13"/>
<dbReference type="InterPro" id="IPR035090">
    <property type="entry name" value="Pyridoxal_P_attach_site"/>
</dbReference>
<name>A0A9D1LCA4_9FIRM</name>
<dbReference type="PANTHER" id="PTHR11468:SF3">
    <property type="entry name" value="GLYCOGEN PHOSPHORYLASE, LIVER FORM"/>
    <property type="match status" value="1"/>
</dbReference>
<feature type="modified residue" description="N6-(pyridoxal phosphate)lysine" evidence="12">
    <location>
        <position position="616"/>
    </location>
</feature>
<dbReference type="NCBIfam" id="TIGR02093">
    <property type="entry name" value="P_ylase"/>
    <property type="match status" value="1"/>
</dbReference>
<evidence type="ECO:0000256" key="6">
    <source>
        <dbReference type="ARBA" id="ARBA00022533"/>
    </source>
</evidence>
<dbReference type="InterPro" id="IPR000811">
    <property type="entry name" value="Glyco_trans_35"/>
</dbReference>
<dbReference type="PROSITE" id="PS00102">
    <property type="entry name" value="PHOSPHORYLASE"/>
    <property type="match status" value="1"/>
</dbReference>
<dbReference type="Proteomes" id="UP000824072">
    <property type="component" value="Unassembled WGS sequence"/>
</dbReference>
<evidence type="ECO:0000256" key="10">
    <source>
        <dbReference type="ARBA" id="ARBA00023277"/>
    </source>
</evidence>
<evidence type="ECO:0000313" key="15">
    <source>
        <dbReference type="Proteomes" id="UP000824072"/>
    </source>
</evidence>
<evidence type="ECO:0000256" key="3">
    <source>
        <dbReference type="ARBA" id="ARBA00004496"/>
    </source>
</evidence>
<dbReference type="GO" id="GO:0005737">
    <property type="term" value="C:cytoplasm"/>
    <property type="evidence" value="ECO:0007669"/>
    <property type="project" value="UniProtKB-SubCell"/>
</dbReference>
<protein>
    <recommendedName>
        <fullName evidence="13">Alpha-1,4 glucan phosphorylase</fullName>
        <ecNumber evidence="13">2.4.1.1</ecNumber>
    </recommendedName>
</protein>
<dbReference type="Gene3D" id="3.40.50.2000">
    <property type="entry name" value="Glycogen Phosphorylase B"/>
    <property type="match status" value="2"/>
</dbReference>
<evidence type="ECO:0000256" key="7">
    <source>
        <dbReference type="ARBA" id="ARBA00022676"/>
    </source>
</evidence>
<dbReference type="PANTHER" id="PTHR11468">
    <property type="entry name" value="GLYCOGEN PHOSPHORYLASE"/>
    <property type="match status" value="1"/>
</dbReference>
<dbReference type="FunFam" id="3.40.50.2000:FF:000003">
    <property type="entry name" value="Alpha-1,4 glucan phosphorylase"/>
    <property type="match status" value="1"/>
</dbReference>
<comment type="similarity">
    <text evidence="4 13">Belongs to the glycogen phosphorylase family.</text>
</comment>
<dbReference type="Pfam" id="PF00343">
    <property type="entry name" value="Phosphorylase"/>
    <property type="match status" value="1"/>
</dbReference>
<dbReference type="GO" id="GO:0005980">
    <property type="term" value="P:glycogen catabolic process"/>
    <property type="evidence" value="ECO:0007669"/>
    <property type="project" value="TreeGrafter"/>
</dbReference>
<evidence type="ECO:0000256" key="5">
    <source>
        <dbReference type="ARBA" id="ARBA00022490"/>
    </source>
</evidence>
<dbReference type="PIRSF" id="PIRSF000460">
    <property type="entry name" value="Pprylas_GlgP"/>
    <property type="match status" value="1"/>
</dbReference>
<evidence type="ECO:0000313" key="14">
    <source>
        <dbReference type="EMBL" id="HIU33566.1"/>
    </source>
</evidence>
<evidence type="ECO:0000256" key="8">
    <source>
        <dbReference type="ARBA" id="ARBA00022679"/>
    </source>
</evidence>
<proteinExistence type="inferred from homology"/>
<comment type="caution">
    <text evidence="14">The sequence shown here is derived from an EMBL/GenBank/DDBJ whole genome shotgun (WGS) entry which is preliminary data.</text>
</comment>
<comment type="subcellular location">
    <subcellularLocation>
        <location evidence="3">Cytoplasm</location>
    </subcellularLocation>
</comment>
<comment type="function">
    <text evidence="13">Allosteric enzyme that catalyzes the rate-limiting step in glycogen catabolism, the phosphorolytic cleavage of glycogen to produce glucose-1-phosphate, and plays a central role in maintaining cellular and organismal glucose homeostasis.</text>
</comment>
<dbReference type="FunFam" id="3.40.50.2000:FF:000153">
    <property type="entry name" value="Alpha-1,4 glucan phosphorylase"/>
    <property type="match status" value="1"/>
</dbReference>
<keyword evidence="8 13" id="KW-0808">Transferase</keyword>
<accession>A0A9D1LCA4</accession>
<dbReference type="EMBL" id="DVMU01000072">
    <property type="protein sequence ID" value="HIU33566.1"/>
    <property type="molecule type" value="Genomic_DNA"/>
</dbReference>
<keyword evidence="7 13" id="KW-0328">Glycosyltransferase</keyword>
<keyword evidence="10 13" id="KW-0119">Carbohydrate metabolism</keyword>
<dbReference type="SUPFAM" id="SSF53756">
    <property type="entry name" value="UDP-Glycosyltransferase/glycogen phosphorylase"/>
    <property type="match status" value="1"/>
</dbReference>
<sequence>MTASERIARAEEILLAEHRKSLRDASAYELHSALSKACMLEIAPAWRATEARRAEGKRAVYLSAEYLMGRLVFNNLYCMDILDQAREMLLEKGVDLALLEEVEDTALGNGGLGRLAACYLDSAATHDLPLDGYGLRYRFGLFKQKIENCRQVEVPDDWTRYGDPWSVRRDELAVVVPMKTGDVRAVPYDMPVIGYKSGKISTLRLWQAESLQELDFRLFNEQKYRLAASRKNQAEDITKVLYPNDTLKAGKQMRIKQQYMLVSASLQDMLRQLDAMGQPLEKFPDLFQAQLNDTHPSMGIPEWIRLAEARGVSFDQALDLAKRIFSYTNHTVMPEALERWDMDVLSSVQPEIARNLRRIDEACRRECGLGIVEDHQAHMARLAVYGSHHVNGVAEIHSELVKKTVFREWYEKFPEKFVNVTNGITQRRFLGLCNPELTVLIKSRIGDGFLTDLPQLKNLLPHIDGMKEEFLQVKHEKKRRFAAFLKGHAGVEISPDWIFDVQVKRLHEYKRQFLNALSILDLANGVRDGSIRDFYPTVFLFGAKSAPGYVRAKSIIYLINCVAEKINADEQLREVMQVVFVPNYNCTVAEKIIPAADLSEQISPAGTEASGTSNMKLMLNGAPTLGTYDGANVEIVAEAGMENNFIFGARVEELQALRDYNPRAIYEAEPRIRKVVDTLVDGTFPDPDGGLRELWEALLNGASWHRPDHHFLLKDFLSYQEARLTANRAYRDRQHWAEMCLKNVANAGKFSSDRAVEEYARIIWDL</sequence>
<organism evidence="14 15">
    <name type="scientific">Candidatus Pullichristensenella excrementigallinarum</name>
    <dbReference type="NCBI Taxonomy" id="2840907"/>
    <lineage>
        <taxon>Bacteria</taxon>
        <taxon>Bacillati</taxon>
        <taxon>Bacillota</taxon>
        <taxon>Clostridia</taxon>
        <taxon>Candidatus Pullichristensenella</taxon>
    </lineage>
</organism>
<dbReference type="AlphaFoldDB" id="A0A9D1LCA4"/>
<comment type="catalytic activity">
    <reaction evidence="1 13">
        <text>[(1-&gt;4)-alpha-D-glucosyl](n) + phosphate = [(1-&gt;4)-alpha-D-glucosyl](n-1) + alpha-D-glucose 1-phosphate</text>
        <dbReference type="Rhea" id="RHEA:41732"/>
        <dbReference type="Rhea" id="RHEA-COMP:9584"/>
        <dbReference type="Rhea" id="RHEA-COMP:9586"/>
        <dbReference type="ChEBI" id="CHEBI:15444"/>
        <dbReference type="ChEBI" id="CHEBI:43474"/>
        <dbReference type="ChEBI" id="CHEBI:58601"/>
        <dbReference type="EC" id="2.4.1.1"/>
    </reaction>
</comment>
<keyword evidence="6" id="KW-0021">Allosteric enzyme</keyword>
<comment type="cofactor">
    <cofactor evidence="2 13">
        <name>pyridoxal 5'-phosphate</name>
        <dbReference type="ChEBI" id="CHEBI:597326"/>
    </cofactor>
</comment>
<evidence type="ECO:0000256" key="11">
    <source>
        <dbReference type="ARBA" id="ARBA00025174"/>
    </source>
</evidence>
<dbReference type="GO" id="GO:0030170">
    <property type="term" value="F:pyridoxal phosphate binding"/>
    <property type="evidence" value="ECO:0007669"/>
    <property type="project" value="InterPro"/>
</dbReference>
<evidence type="ECO:0000256" key="9">
    <source>
        <dbReference type="ARBA" id="ARBA00022898"/>
    </source>
</evidence>
<dbReference type="GO" id="GO:0008184">
    <property type="term" value="F:glycogen phosphorylase activity"/>
    <property type="evidence" value="ECO:0007669"/>
    <property type="project" value="InterPro"/>
</dbReference>
<gene>
    <name evidence="14" type="primary">glgP</name>
    <name evidence="14" type="ORF">IAB02_03300</name>
</gene>
<keyword evidence="5" id="KW-0963">Cytoplasm</keyword>
<evidence type="ECO:0000256" key="4">
    <source>
        <dbReference type="ARBA" id="ARBA00006047"/>
    </source>
</evidence>
<dbReference type="InterPro" id="IPR011833">
    <property type="entry name" value="Glycg_phsphrylas"/>
</dbReference>
<reference evidence="14" key="1">
    <citation type="submission" date="2020-10" db="EMBL/GenBank/DDBJ databases">
        <authorList>
            <person name="Gilroy R."/>
        </authorList>
    </citation>
    <scope>NUCLEOTIDE SEQUENCE</scope>
    <source>
        <strain evidence="14">ChiHcec3-11533</strain>
    </source>
</reference>
<evidence type="ECO:0000256" key="1">
    <source>
        <dbReference type="ARBA" id="ARBA00001275"/>
    </source>
</evidence>
<evidence type="ECO:0000256" key="12">
    <source>
        <dbReference type="PIRSR" id="PIRSR000460-1"/>
    </source>
</evidence>
<evidence type="ECO:0000256" key="13">
    <source>
        <dbReference type="RuleBase" id="RU000587"/>
    </source>
</evidence>
<comment type="function">
    <text evidence="11">Phosphorylase is an important allosteric enzyme in carbohydrate metabolism. Enzymes from different sources differ in their regulatory mechanisms and in their natural substrates. However, all known phosphorylases share catalytic and structural properties.</text>
</comment>
<evidence type="ECO:0000256" key="2">
    <source>
        <dbReference type="ARBA" id="ARBA00001933"/>
    </source>
</evidence>
<keyword evidence="9 12" id="KW-0663">Pyridoxal phosphate</keyword>